<comment type="caution">
    <text evidence="1">The sequence shown here is derived from an EMBL/GenBank/DDBJ whole genome shotgun (WGS) entry which is preliminary data.</text>
</comment>
<keyword evidence="2" id="KW-1185">Reference proteome</keyword>
<name>A0ACB8CC43_DERSI</name>
<gene>
    <name evidence="1" type="ORF">HPB49_023253</name>
</gene>
<evidence type="ECO:0000313" key="2">
    <source>
        <dbReference type="Proteomes" id="UP000821865"/>
    </source>
</evidence>
<dbReference type="EMBL" id="CM023477">
    <property type="protein sequence ID" value="KAH7938419.1"/>
    <property type="molecule type" value="Genomic_DNA"/>
</dbReference>
<accession>A0ACB8CC43</accession>
<reference evidence="1" key="1">
    <citation type="submission" date="2020-05" db="EMBL/GenBank/DDBJ databases">
        <title>Large-scale comparative analyses of tick genomes elucidate their genetic diversity and vector capacities.</title>
        <authorList>
            <person name="Jia N."/>
            <person name="Wang J."/>
            <person name="Shi W."/>
            <person name="Du L."/>
            <person name="Sun Y."/>
            <person name="Zhan W."/>
            <person name="Jiang J."/>
            <person name="Wang Q."/>
            <person name="Zhang B."/>
            <person name="Ji P."/>
            <person name="Sakyi L.B."/>
            <person name="Cui X."/>
            <person name="Yuan T."/>
            <person name="Jiang B."/>
            <person name="Yang W."/>
            <person name="Lam T.T.-Y."/>
            <person name="Chang Q."/>
            <person name="Ding S."/>
            <person name="Wang X."/>
            <person name="Zhu J."/>
            <person name="Ruan X."/>
            <person name="Zhao L."/>
            <person name="Wei J."/>
            <person name="Que T."/>
            <person name="Du C."/>
            <person name="Cheng J."/>
            <person name="Dai P."/>
            <person name="Han X."/>
            <person name="Huang E."/>
            <person name="Gao Y."/>
            <person name="Liu J."/>
            <person name="Shao H."/>
            <person name="Ye R."/>
            <person name="Li L."/>
            <person name="Wei W."/>
            <person name="Wang X."/>
            <person name="Wang C."/>
            <person name="Yang T."/>
            <person name="Huo Q."/>
            <person name="Li W."/>
            <person name="Guo W."/>
            <person name="Chen H."/>
            <person name="Zhou L."/>
            <person name="Ni X."/>
            <person name="Tian J."/>
            <person name="Zhou Y."/>
            <person name="Sheng Y."/>
            <person name="Liu T."/>
            <person name="Pan Y."/>
            <person name="Xia L."/>
            <person name="Li J."/>
            <person name="Zhao F."/>
            <person name="Cao W."/>
        </authorList>
    </citation>
    <scope>NUCLEOTIDE SEQUENCE</scope>
    <source>
        <strain evidence="1">Dsil-2018</strain>
    </source>
</reference>
<sequence length="284" mass="32794">MVSPRCSMKGQVFLLGRKKKKKTSVRRQERVSVSFFSRFEGDGHRESQGRSAAIRCRRRLPRYGGRPFSLARLKITPRGPAGYRRSRRRNEEPIVPEPQRRETMRSLLALAFLAVAANALYYETKPELAKYQDEAECFPYEEYWYVIYRTFEHDPYLGDGKCVRLTQTKPLVNGTAEAHLKDSTGAVLDFTTELHKADGYKHYNKHNVTLLNGPKKGHSFSLYSAYSDCYECKVYRHPYAGENACSLLVPAHKKNHLTQSCKFIFHLLCGHTYQTVYDETCHAH</sequence>
<proteinExistence type="predicted"/>
<organism evidence="1 2">
    <name type="scientific">Dermacentor silvarum</name>
    <name type="common">Tick</name>
    <dbReference type="NCBI Taxonomy" id="543639"/>
    <lineage>
        <taxon>Eukaryota</taxon>
        <taxon>Metazoa</taxon>
        <taxon>Ecdysozoa</taxon>
        <taxon>Arthropoda</taxon>
        <taxon>Chelicerata</taxon>
        <taxon>Arachnida</taxon>
        <taxon>Acari</taxon>
        <taxon>Parasitiformes</taxon>
        <taxon>Ixodida</taxon>
        <taxon>Ixodoidea</taxon>
        <taxon>Ixodidae</taxon>
        <taxon>Rhipicephalinae</taxon>
        <taxon>Dermacentor</taxon>
    </lineage>
</organism>
<evidence type="ECO:0000313" key="1">
    <source>
        <dbReference type="EMBL" id="KAH7938419.1"/>
    </source>
</evidence>
<protein>
    <submittedName>
        <fullName evidence="1">Uncharacterized protein</fullName>
    </submittedName>
</protein>
<dbReference type="Proteomes" id="UP000821865">
    <property type="component" value="Chromosome 8"/>
</dbReference>